<reference evidence="1" key="1">
    <citation type="submission" date="2024-02" db="EMBL/GenBank/DDBJ databases">
        <title>Metagenome Assembled Genome of Zalaria obscura JY119.</title>
        <authorList>
            <person name="Vighnesh L."/>
            <person name="Jagadeeshwari U."/>
            <person name="Venkata Ramana C."/>
            <person name="Sasikala C."/>
        </authorList>
    </citation>
    <scope>NUCLEOTIDE SEQUENCE</scope>
    <source>
        <strain evidence="1">JY119</strain>
    </source>
</reference>
<comment type="caution">
    <text evidence="1">The sequence shown here is derived from an EMBL/GenBank/DDBJ whole genome shotgun (WGS) entry which is preliminary data.</text>
</comment>
<dbReference type="EMBL" id="JAMKPW020000001">
    <property type="protein sequence ID" value="KAK8221887.1"/>
    <property type="molecule type" value="Genomic_DNA"/>
</dbReference>
<accession>A0ACC3SQW4</accession>
<proteinExistence type="predicted"/>
<organism evidence="1 2">
    <name type="scientific">Zalaria obscura</name>
    <dbReference type="NCBI Taxonomy" id="2024903"/>
    <lineage>
        <taxon>Eukaryota</taxon>
        <taxon>Fungi</taxon>
        <taxon>Dikarya</taxon>
        <taxon>Ascomycota</taxon>
        <taxon>Pezizomycotina</taxon>
        <taxon>Dothideomycetes</taxon>
        <taxon>Dothideomycetidae</taxon>
        <taxon>Dothideales</taxon>
        <taxon>Zalariaceae</taxon>
        <taxon>Zalaria</taxon>
    </lineage>
</organism>
<gene>
    <name evidence="1" type="ORF">M8818_000052</name>
</gene>
<evidence type="ECO:0000313" key="1">
    <source>
        <dbReference type="EMBL" id="KAK8221887.1"/>
    </source>
</evidence>
<name>A0ACC3SQW4_9PEZI</name>
<protein>
    <submittedName>
        <fullName evidence="1">Uncharacterized protein</fullName>
    </submittedName>
</protein>
<dbReference type="Proteomes" id="UP001320706">
    <property type="component" value="Unassembled WGS sequence"/>
</dbReference>
<evidence type="ECO:0000313" key="2">
    <source>
        <dbReference type="Proteomes" id="UP001320706"/>
    </source>
</evidence>
<sequence>MAHHYVDTPRTEAGNLTLQDAGNISFSMYQPFASPSKDPNNNLLGQMRGQRGGAQAVRTPRARNDLVNRRNAGPSSNEFTPLLKSAAANRFRKSMYENKENGGSESFYADGNPRTPAYLKTGYVESNTPLPQNSSVLDDEGTGSSRGTPVAPQAANSSSIMSTPIPHLPARQDGVVDQGNILTLREQEAKLDQVTKENFNLKLKIHYLDESLKRSGTQYQQDTIRQNADLKTAKVTLEHEMLQQRRALHRAEQELESYRQQLREYADKVKKRHTNEIMNEEMERLKQIAEESQRVADEREQEIDELQRRLQLAETKSDGNAQDLRDDIADLEAEMRAKENELDAKDEELEKLQAQLKNLQHEVGDAKGLREDVEALEQELEEKDAVVAERDAEIEDLKSLARNTQDREKSTRKLRGDLEELENQLREKDQVIDEKHEELRSLEKRLQASETSNAAELRQKDAEIRDRERIVEQKDGELQSLQERLATARGSWDAEAQQTDARLQEKDRIIQEREEHLREITRLVEEREDEVTDLQRRLQNLESQSSDEAQTQSHRIQQQVDQIRELQERLRTVSLESDQQLDERDHVLSDKETEIRSLQQKLKGIEGSESADLRLRTERIEALEKELDSKNRQAQQQAQELQSLQSRLNGMESPTKKDRLINQQAEEVRRLQDDLEKLADEKEAELEELEKQLQAAEDDIEAQTKKIEQLQERLENKDQSFVGHVNEDVLEKQKVIEEQEDQILDLQNKLRKAVQEKESDIRSLERELQLSREEAAKQASQIQQFQQTSSQTTQALEAEHAEAKQALEDEILVLEASLEDIQSEKATYEARIASLERDLGSARRSKDVGTPARERNELRLRLRNADMERESLQLQIKTLENELDAAWKAKEHGSPVKERNELRTQLREARSEIDRLQRRTEELEMRADEVRVDRTTTEERKDLHEMLRDAKIRAEDLEIEVQEKDRKIAAAARKENEIRVQLQDARSEVADLQSQLHESDARVEKALTKEKDLRTQLAELRQAKEQLQELELQLSERQGSSSSHARRETELRIQLREARAELDDMASQLSEKDALFQSAQRKEQELRARLQKSRSSGEGTANLEVKAQLADAELELLDLQRALEDREATLQTSLRREAELKHKLKGAREHSDDSKTLKQKEVRSLIESQERTHAGELRGLAKQIKFLQAKNRREEGFRRDLVFVKRWFLMQVEMYGACNKADLKLLEDMGITPDHSVREKKRSLKTVGWAVVACLRMKNMQEAWAGNQRLQESLVRKLEAMRGRSGKTVRLIDDSLGDEDYTETNVLLGYASKDSTDDAISQLGGHPSWLDEKTAPPGDLAKCKNCNGLLTLLLQLNGDLPERFPGHERRLYVLGCRKKTCRRKDGSVRGFRATRASKIEEPARKQEEAQPPKQEEAAQPKQDLNIGASLFGVKAPVTTSTPANPFSTSSAPSASANPFSSPANPFAAASSLAAKPAQPPTKTSETDTLPETFASKARISSPPPAPFSSLTSGPAEPWPSPSAFPTPYPRYSLDADYETLDATPPPIPQQTRLDPSMDMELDSGSGSGSGSGGDSKEDKNAFESAMDTAFQKFADRLAQNPEQVLRYEFGGVPLLYSREDSIGSMLALGAHGEDGNAKVKTTMAGKSGSGMPRCGNCGADRVFECQLTPHAITELEAEELGIEGMEWGTVILGVCGRDCGGRGVGVGEVGYVEEWVGVQWEEVVKRK</sequence>
<keyword evidence="2" id="KW-1185">Reference proteome</keyword>